<accession>A0A9Q3GJB7</accession>
<feature type="region of interest" description="Disordered" evidence="1">
    <location>
        <begin position="75"/>
        <end position="119"/>
    </location>
</feature>
<dbReference type="OrthoDB" id="2507786at2759"/>
<evidence type="ECO:0000256" key="1">
    <source>
        <dbReference type="SAM" id="MobiDB-lite"/>
    </source>
</evidence>
<gene>
    <name evidence="2" type="ORF">O181_008880</name>
</gene>
<dbReference type="Proteomes" id="UP000765509">
    <property type="component" value="Unassembled WGS sequence"/>
</dbReference>
<evidence type="ECO:0000313" key="3">
    <source>
        <dbReference type="Proteomes" id="UP000765509"/>
    </source>
</evidence>
<organism evidence="2 3">
    <name type="scientific">Austropuccinia psidii MF-1</name>
    <dbReference type="NCBI Taxonomy" id="1389203"/>
    <lineage>
        <taxon>Eukaryota</taxon>
        <taxon>Fungi</taxon>
        <taxon>Dikarya</taxon>
        <taxon>Basidiomycota</taxon>
        <taxon>Pucciniomycotina</taxon>
        <taxon>Pucciniomycetes</taxon>
        <taxon>Pucciniales</taxon>
        <taxon>Sphaerophragmiaceae</taxon>
        <taxon>Austropuccinia</taxon>
    </lineage>
</organism>
<feature type="compositionally biased region" description="Basic residues" evidence="1">
    <location>
        <begin position="89"/>
        <end position="101"/>
    </location>
</feature>
<sequence length="349" mass="38178">MDSTSLDPNFFLNLDQGSSNSLFDQASYNPLDFSTFLGIDSTPTDLMNTSNVTTNTPIQPPSVGTGLQITKDEQAHVSQKSAPVTRRFLPPKRPRKQHRSGFRQLPGANGVVKKGRPSKKEYQMAGVEIDMYTYKGITLHGPVKSVEDVDVKLASKRSKALLGKKPPTRSIGVQTDPPSAYPTFTSQTPPLVAVSSSNASSSSSQTGSIFQQGMEVRDPFYYSGILDTPQNSSAIQFDAYPSTFGVDQTQLYQTHGSKPAGEFVSNGDQTFPNFHSQPMSQVDELQPNLFSELLAYPAMNPVLNEQITYPRVDGQSATNYLGYPPLENGGISTNPGDPYFFHNPYLPLF</sequence>
<comment type="caution">
    <text evidence="2">The sequence shown here is derived from an EMBL/GenBank/DDBJ whole genome shotgun (WGS) entry which is preliminary data.</text>
</comment>
<protein>
    <submittedName>
        <fullName evidence="2">Uncharacterized protein</fullName>
    </submittedName>
</protein>
<name>A0A9Q3GJB7_9BASI</name>
<proteinExistence type="predicted"/>
<reference evidence="2" key="1">
    <citation type="submission" date="2021-03" db="EMBL/GenBank/DDBJ databases">
        <title>Draft genome sequence of rust myrtle Austropuccinia psidii MF-1, a brazilian biotype.</title>
        <authorList>
            <person name="Quecine M.C."/>
            <person name="Pachon D.M.R."/>
            <person name="Bonatelli M.L."/>
            <person name="Correr F.H."/>
            <person name="Franceschini L.M."/>
            <person name="Leite T.F."/>
            <person name="Margarido G.R.A."/>
            <person name="Almeida C.A."/>
            <person name="Ferrarezi J.A."/>
            <person name="Labate C.A."/>
        </authorList>
    </citation>
    <scope>NUCLEOTIDE SEQUENCE</scope>
    <source>
        <strain evidence="2">MF-1</strain>
    </source>
</reference>
<keyword evidence="3" id="KW-1185">Reference proteome</keyword>
<dbReference type="AlphaFoldDB" id="A0A9Q3GJB7"/>
<feature type="region of interest" description="Disordered" evidence="1">
    <location>
        <begin position="160"/>
        <end position="179"/>
    </location>
</feature>
<evidence type="ECO:0000313" key="2">
    <source>
        <dbReference type="EMBL" id="MBW0469165.1"/>
    </source>
</evidence>
<dbReference type="EMBL" id="AVOT02002096">
    <property type="protein sequence ID" value="MBW0469165.1"/>
    <property type="molecule type" value="Genomic_DNA"/>
</dbReference>